<comment type="caution">
    <text evidence="2">The sequence shown here is derived from an EMBL/GenBank/DDBJ whole genome shotgun (WGS) entry which is preliminary data.</text>
</comment>
<dbReference type="Proteomes" id="UP000230233">
    <property type="component" value="Chromosome X"/>
</dbReference>
<dbReference type="EMBL" id="PDUG01000006">
    <property type="protein sequence ID" value="PIC21729.1"/>
    <property type="molecule type" value="Genomic_DNA"/>
</dbReference>
<accession>A0A2G5T3J5</accession>
<gene>
    <name evidence="2" type="primary">Cnig_chr_X.g26462</name>
    <name evidence="2" type="ORF">B9Z55_026462</name>
</gene>
<dbReference type="PANTHER" id="PTHR21479">
    <property type="match status" value="1"/>
</dbReference>
<name>A0A2G5T3J5_9PELO</name>
<evidence type="ECO:0000256" key="1">
    <source>
        <dbReference type="SAM" id="SignalP"/>
    </source>
</evidence>
<sequence length="156" mass="17909">MKLVSLLPIVILIGGIAAKTNFKANGTFTCDYNAWCFFVTLWEEDLTESWNDVIDRMGTKCVFGRHSWDYKLDGNEYEDAPFGDNNKNIFTSVRVTINVLQKFYEIFLSVRHNCTSHGIREVRSDTTYESVDTAVSYITWDKDLTGDTGTPYKEFV</sequence>
<feature type="chain" id="PRO_5013868975" evidence="1">
    <location>
        <begin position="19"/>
        <end position="156"/>
    </location>
</feature>
<protein>
    <submittedName>
        <fullName evidence="2">Uncharacterized protein</fullName>
    </submittedName>
</protein>
<dbReference type="PANTHER" id="PTHR21479:SF22">
    <property type="entry name" value="PROTEIN CBG07241"/>
    <property type="match status" value="1"/>
</dbReference>
<evidence type="ECO:0000313" key="2">
    <source>
        <dbReference type="EMBL" id="PIC21729.1"/>
    </source>
</evidence>
<proteinExistence type="predicted"/>
<evidence type="ECO:0000313" key="3">
    <source>
        <dbReference type="Proteomes" id="UP000230233"/>
    </source>
</evidence>
<keyword evidence="3" id="KW-1185">Reference proteome</keyword>
<feature type="signal peptide" evidence="1">
    <location>
        <begin position="1"/>
        <end position="18"/>
    </location>
</feature>
<dbReference type="AlphaFoldDB" id="A0A2G5T3J5"/>
<dbReference type="OrthoDB" id="5789176at2759"/>
<reference evidence="3" key="1">
    <citation type="submission" date="2017-10" db="EMBL/GenBank/DDBJ databases">
        <title>Rapid genome shrinkage in a self-fertile nematode reveals novel sperm competition proteins.</title>
        <authorList>
            <person name="Yin D."/>
            <person name="Schwarz E.M."/>
            <person name="Thomas C.G."/>
            <person name="Felde R.L."/>
            <person name="Korf I.F."/>
            <person name="Cutter A.D."/>
            <person name="Schartner C.M."/>
            <person name="Ralston E.J."/>
            <person name="Meyer B.J."/>
            <person name="Haag E.S."/>
        </authorList>
    </citation>
    <scope>NUCLEOTIDE SEQUENCE [LARGE SCALE GENOMIC DNA]</scope>
    <source>
        <strain evidence="3">JU1422</strain>
    </source>
</reference>
<keyword evidence="1" id="KW-0732">Signal</keyword>
<organism evidence="2 3">
    <name type="scientific">Caenorhabditis nigoni</name>
    <dbReference type="NCBI Taxonomy" id="1611254"/>
    <lineage>
        <taxon>Eukaryota</taxon>
        <taxon>Metazoa</taxon>
        <taxon>Ecdysozoa</taxon>
        <taxon>Nematoda</taxon>
        <taxon>Chromadorea</taxon>
        <taxon>Rhabditida</taxon>
        <taxon>Rhabditina</taxon>
        <taxon>Rhabditomorpha</taxon>
        <taxon>Rhabditoidea</taxon>
        <taxon>Rhabditidae</taxon>
        <taxon>Peloderinae</taxon>
        <taxon>Caenorhabditis</taxon>
    </lineage>
</organism>